<evidence type="ECO:0000313" key="1">
    <source>
        <dbReference type="EMBL" id="CAF4835501.1"/>
    </source>
</evidence>
<gene>
    <name evidence="1" type="ORF">QYT958_LOCUS26039</name>
</gene>
<organism evidence="1 2">
    <name type="scientific">Rotaria socialis</name>
    <dbReference type="NCBI Taxonomy" id="392032"/>
    <lineage>
        <taxon>Eukaryota</taxon>
        <taxon>Metazoa</taxon>
        <taxon>Spiralia</taxon>
        <taxon>Gnathifera</taxon>
        <taxon>Rotifera</taxon>
        <taxon>Eurotatoria</taxon>
        <taxon>Bdelloidea</taxon>
        <taxon>Philodinida</taxon>
        <taxon>Philodinidae</taxon>
        <taxon>Rotaria</taxon>
    </lineage>
</organism>
<accession>A0A821R3K0</accession>
<name>A0A821R3K0_9BILA</name>
<sequence length="49" mass="5530">MYSSNGHQHSSLLNLLDTMIDPKLVSIDPGNLVDIIQFTKLIDDDFKNI</sequence>
<reference evidence="1" key="1">
    <citation type="submission" date="2021-02" db="EMBL/GenBank/DDBJ databases">
        <authorList>
            <person name="Nowell W R."/>
        </authorList>
    </citation>
    <scope>NUCLEOTIDE SEQUENCE</scope>
</reference>
<dbReference type="Proteomes" id="UP000663848">
    <property type="component" value="Unassembled WGS sequence"/>
</dbReference>
<proteinExistence type="predicted"/>
<dbReference type="EMBL" id="CAJOBR010006062">
    <property type="protein sequence ID" value="CAF4835501.1"/>
    <property type="molecule type" value="Genomic_DNA"/>
</dbReference>
<protein>
    <submittedName>
        <fullName evidence="1">Uncharacterized protein</fullName>
    </submittedName>
</protein>
<evidence type="ECO:0000313" key="2">
    <source>
        <dbReference type="Proteomes" id="UP000663848"/>
    </source>
</evidence>
<feature type="non-terminal residue" evidence="1">
    <location>
        <position position="49"/>
    </location>
</feature>
<comment type="caution">
    <text evidence="1">The sequence shown here is derived from an EMBL/GenBank/DDBJ whole genome shotgun (WGS) entry which is preliminary data.</text>
</comment>
<dbReference type="AlphaFoldDB" id="A0A821R3K0"/>
<feature type="non-terminal residue" evidence="1">
    <location>
        <position position="1"/>
    </location>
</feature>